<organism evidence="2 3">
    <name type="scientific">Cricetulus griseus</name>
    <name type="common">Chinese hamster</name>
    <name type="synonym">Cricetulus barabensis griseus</name>
    <dbReference type="NCBI Taxonomy" id="10029"/>
    <lineage>
        <taxon>Eukaryota</taxon>
        <taxon>Metazoa</taxon>
        <taxon>Chordata</taxon>
        <taxon>Craniata</taxon>
        <taxon>Vertebrata</taxon>
        <taxon>Euteleostomi</taxon>
        <taxon>Mammalia</taxon>
        <taxon>Eutheria</taxon>
        <taxon>Euarchontoglires</taxon>
        <taxon>Glires</taxon>
        <taxon>Rodentia</taxon>
        <taxon>Myomorpha</taxon>
        <taxon>Muroidea</taxon>
        <taxon>Cricetidae</taxon>
        <taxon>Cricetinae</taxon>
        <taxon>Cricetulus</taxon>
    </lineage>
</organism>
<proteinExistence type="predicted"/>
<dbReference type="EMBL" id="JH000278">
    <property type="protein sequence ID" value="EGV93108.1"/>
    <property type="molecule type" value="Genomic_DNA"/>
</dbReference>
<name>G3HCA1_CRIGR</name>
<dbReference type="Proteomes" id="UP000001075">
    <property type="component" value="Unassembled WGS sequence"/>
</dbReference>
<reference evidence="3" key="1">
    <citation type="journal article" date="2011" name="Nat. Biotechnol.">
        <title>The genomic sequence of the Chinese hamster ovary (CHO)-K1 cell line.</title>
        <authorList>
            <person name="Xu X."/>
            <person name="Nagarajan H."/>
            <person name="Lewis N.E."/>
            <person name="Pan S."/>
            <person name="Cai Z."/>
            <person name="Liu X."/>
            <person name="Chen W."/>
            <person name="Xie M."/>
            <person name="Wang W."/>
            <person name="Hammond S."/>
            <person name="Andersen M.R."/>
            <person name="Neff N."/>
            <person name="Passarelli B."/>
            <person name="Koh W."/>
            <person name="Fan H.C."/>
            <person name="Wang J."/>
            <person name="Gui Y."/>
            <person name="Lee K.H."/>
            <person name="Betenbaugh M.J."/>
            <person name="Quake S.R."/>
            <person name="Famili I."/>
            <person name="Palsson B.O."/>
            <person name="Wang J."/>
        </authorList>
    </citation>
    <scope>NUCLEOTIDE SEQUENCE [LARGE SCALE GENOMIC DNA]</scope>
    <source>
        <strain evidence="3">CHO K1 cell line</strain>
    </source>
</reference>
<feature type="compositionally biased region" description="Polar residues" evidence="1">
    <location>
        <begin position="57"/>
        <end position="68"/>
    </location>
</feature>
<sequence length="79" mass="8397">MTQRNCGEGSGPGRVKTEGRECALEVVYLRKPYPQIPSMGKRPYPLPFVRATAITGGSKSTKLQTGPSFGSAMNAPGLL</sequence>
<feature type="region of interest" description="Disordered" evidence="1">
    <location>
        <begin position="57"/>
        <end position="79"/>
    </location>
</feature>
<evidence type="ECO:0000256" key="1">
    <source>
        <dbReference type="SAM" id="MobiDB-lite"/>
    </source>
</evidence>
<gene>
    <name evidence="2" type="ORF">I79_008107</name>
</gene>
<evidence type="ECO:0000313" key="3">
    <source>
        <dbReference type="Proteomes" id="UP000001075"/>
    </source>
</evidence>
<protein>
    <submittedName>
        <fullName evidence="2">Uncharacterized protein</fullName>
    </submittedName>
</protein>
<evidence type="ECO:0000313" key="2">
    <source>
        <dbReference type="EMBL" id="EGV93108.1"/>
    </source>
</evidence>
<dbReference type="InParanoid" id="G3HCA1"/>
<accession>G3HCA1</accession>
<dbReference type="AlphaFoldDB" id="G3HCA1"/>